<keyword evidence="1" id="KW-0732">Signal</keyword>
<evidence type="ECO:0000256" key="1">
    <source>
        <dbReference type="SAM" id="SignalP"/>
    </source>
</evidence>
<feature type="chain" id="PRO_5008619355" evidence="1">
    <location>
        <begin position="20"/>
        <end position="54"/>
    </location>
</feature>
<reference evidence="2" key="2">
    <citation type="journal article" date="2010" name="Science">
        <title>The genome of the Western clawed frog Xenopus tropicalis.</title>
        <authorList>
            <person name="Hellsten U."/>
            <person name="Harland R.M."/>
            <person name="Gilchrist M.J."/>
            <person name="Hendrix D."/>
            <person name="Jurka J."/>
            <person name="Kapitonov V."/>
            <person name="Ovcharenko I."/>
            <person name="Putnam N.H."/>
            <person name="Shu S."/>
            <person name="Taher L."/>
            <person name="Blitz I.L."/>
            <person name="Blumberg B."/>
            <person name="Dichmann D.S."/>
            <person name="Dubchak I."/>
            <person name="Amaya E."/>
            <person name="Detter J.C."/>
            <person name="Fletcher R."/>
            <person name="Gerhard D.S."/>
            <person name="Goodstein D."/>
            <person name="Graves T."/>
            <person name="Grigoriev I.V."/>
            <person name="Grimwood J."/>
            <person name="Kawashima T."/>
            <person name="Lindquist E."/>
            <person name="Lucas S.M."/>
            <person name="Mead P.E."/>
            <person name="Mitros T."/>
            <person name="Ogino H."/>
            <person name="Ohta Y."/>
            <person name="Poliakov A.V."/>
            <person name="Pollet N."/>
            <person name="Robert J."/>
            <person name="Salamov A."/>
            <person name="Sater A.K."/>
            <person name="Schmutz J."/>
            <person name="Terry A."/>
            <person name="Vize P.D."/>
            <person name="Warren W.C."/>
            <person name="Wells D."/>
            <person name="Wills A."/>
            <person name="Wilson R.K."/>
            <person name="Zimmerman L.B."/>
            <person name="Zorn A.M."/>
            <person name="Grainger R."/>
            <person name="Grammer T."/>
            <person name="Khokha M.K."/>
            <person name="Richardson P.M."/>
            <person name="Rokhsar D.S."/>
        </authorList>
    </citation>
    <scope>NUCLEOTIDE SEQUENCE [LARGE SCALE GENOMIC DNA]</scope>
    <source>
        <strain evidence="2">Nigerian</strain>
    </source>
</reference>
<name>A0A1B8XV50_XENTR</name>
<protein>
    <submittedName>
        <fullName evidence="2">Uncharacterized protein</fullName>
    </submittedName>
</protein>
<organism evidence="2">
    <name type="scientific">Xenopus tropicalis</name>
    <name type="common">Western clawed frog</name>
    <name type="synonym">Silurana tropicalis</name>
    <dbReference type="NCBI Taxonomy" id="8364"/>
    <lineage>
        <taxon>Eukaryota</taxon>
        <taxon>Metazoa</taxon>
        <taxon>Chordata</taxon>
        <taxon>Craniata</taxon>
        <taxon>Vertebrata</taxon>
        <taxon>Euteleostomi</taxon>
        <taxon>Amphibia</taxon>
        <taxon>Batrachia</taxon>
        <taxon>Anura</taxon>
        <taxon>Pipoidea</taxon>
        <taxon>Pipidae</taxon>
        <taxon>Xenopodinae</taxon>
        <taxon>Xenopus</taxon>
        <taxon>Silurana</taxon>
    </lineage>
</organism>
<gene>
    <name evidence="2" type="ORF">XENTR_v90026595mg</name>
</gene>
<dbReference type="EMBL" id="KV461503">
    <property type="protein sequence ID" value="OCA14540.1"/>
    <property type="molecule type" value="Genomic_DNA"/>
</dbReference>
<feature type="signal peptide" evidence="1">
    <location>
        <begin position="1"/>
        <end position="19"/>
    </location>
</feature>
<proteinExistence type="predicted"/>
<accession>A0A1B8XV50</accession>
<reference evidence="2" key="3">
    <citation type="submission" date="2016-05" db="EMBL/GenBank/DDBJ databases">
        <title>WGS assembly of Xenopus tropicalis.</title>
        <authorList>
            <person name="Sessions A."/>
            <person name="Jenkins J."/>
            <person name="Mitros T."/>
            <person name="Lyons J.T."/>
            <person name="Dichmann D.S."/>
            <person name="Robert J."/>
            <person name="Harland R.M."/>
            <person name="Rokhsar D.S."/>
        </authorList>
    </citation>
    <scope>NUCLEOTIDE SEQUENCE</scope>
    <source>
        <strain evidence="2">Nigerian</strain>
    </source>
</reference>
<dbReference type="AlphaFoldDB" id="A0A1B8XV50"/>
<evidence type="ECO:0000313" key="2">
    <source>
        <dbReference type="EMBL" id="OCA14540.1"/>
    </source>
</evidence>
<sequence>MFANLILIILAETMAFTLSLPVTFDFTTPHFARQQNSIDERRTQKNGIYWQSGT</sequence>
<reference evidence="2" key="1">
    <citation type="submission" date="2009-11" db="EMBL/GenBank/DDBJ databases">
        <authorList>
            <consortium name="US DOE Joint Genome Institute (JGI-PGF)"/>
            <person name="Ottilar R."/>
            <person name="Schmutz J."/>
            <person name="Salamov A."/>
            <person name="Cheng J.F."/>
            <person name="Lucas S."/>
            <person name="Pitluck S."/>
            <person name="Gundlach H."/>
            <person name="Guo Y."/>
            <person name="Haberer G."/>
            <person name="Nasrallah J."/>
            <person name="Mayer K.F.X."/>
            <person name="van de Peer Y."/>
            <person name="Weigel D."/>
            <person name="Grigoriev I.V."/>
        </authorList>
    </citation>
    <scope>NUCLEOTIDE SEQUENCE</scope>
    <source>
        <strain evidence="2">Nigerian</strain>
    </source>
</reference>